<reference evidence="2" key="1">
    <citation type="submission" date="2022-03" db="EMBL/GenBank/DDBJ databases">
        <authorList>
            <person name="Martin H S."/>
        </authorList>
    </citation>
    <scope>NUCLEOTIDE SEQUENCE</scope>
</reference>
<name>A0ABN8I7D4_9NEOP</name>
<dbReference type="Proteomes" id="UP000837857">
    <property type="component" value="Chromosome 2"/>
</dbReference>
<dbReference type="EMBL" id="OW152814">
    <property type="protein sequence ID" value="CAH2050025.1"/>
    <property type="molecule type" value="Genomic_DNA"/>
</dbReference>
<proteinExistence type="predicted"/>
<feature type="compositionally biased region" description="Polar residues" evidence="1">
    <location>
        <begin position="285"/>
        <end position="301"/>
    </location>
</feature>
<feature type="non-terminal residue" evidence="2">
    <location>
        <position position="1"/>
    </location>
</feature>
<evidence type="ECO:0000313" key="2">
    <source>
        <dbReference type="EMBL" id="CAH2050025.1"/>
    </source>
</evidence>
<feature type="region of interest" description="Disordered" evidence="1">
    <location>
        <begin position="275"/>
        <end position="301"/>
    </location>
</feature>
<protein>
    <submittedName>
        <fullName evidence="2">Uncharacterized protein</fullName>
    </submittedName>
</protein>
<evidence type="ECO:0000313" key="3">
    <source>
        <dbReference type="Proteomes" id="UP000837857"/>
    </source>
</evidence>
<feature type="region of interest" description="Disordered" evidence="1">
    <location>
        <begin position="109"/>
        <end position="129"/>
    </location>
</feature>
<sequence length="301" mass="32984">MVQKLMAELKVLIGKRAPMGGPPPGPPPAQHQYTRRDLKTNLSRHMSIVLDRFSAHKFQLYLRFAKHIAACGWSMVSTPLIKLSRVMLLGVMNAGLDWVQRNVGALSGRASPRNRHGPTPQEPHDAPALPYYPPQTSICSSAFGLRPPAGVLSGVEGSRLRRAARAWPPRSPAAAHELRFEPPRTPGTIVAQYPRRGRLGRTRTFMEDGRCATCEALGRRSLTSKLLQVATAQAHIRTCSHGPSPPEQMVHGSDLAARALAAKRRKSIAGFKLNLPQDTAPRSPAANTPRSTFARRNTWCS</sequence>
<evidence type="ECO:0000256" key="1">
    <source>
        <dbReference type="SAM" id="MobiDB-lite"/>
    </source>
</evidence>
<organism evidence="2 3">
    <name type="scientific">Iphiclides podalirius</name>
    <name type="common">scarce swallowtail</name>
    <dbReference type="NCBI Taxonomy" id="110791"/>
    <lineage>
        <taxon>Eukaryota</taxon>
        <taxon>Metazoa</taxon>
        <taxon>Ecdysozoa</taxon>
        <taxon>Arthropoda</taxon>
        <taxon>Hexapoda</taxon>
        <taxon>Insecta</taxon>
        <taxon>Pterygota</taxon>
        <taxon>Neoptera</taxon>
        <taxon>Endopterygota</taxon>
        <taxon>Lepidoptera</taxon>
        <taxon>Glossata</taxon>
        <taxon>Ditrysia</taxon>
        <taxon>Papilionoidea</taxon>
        <taxon>Papilionidae</taxon>
        <taxon>Papilioninae</taxon>
        <taxon>Iphiclides</taxon>
    </lineage>
</organism>
<accession>A0ABN8I7D4</accession>
<keyword evidence="3" id="KW-1185">Reference proteome</keyword>
<gene>
    <name evidence="2" type="ORF">IPOD504_LOCUS7182</name>
</gene>